<evidence type="ECO:0000256" key="1">
    <source>
        <dbReference type="SAM" id="MobiDB-lite"/>
    </source>
</evidence>
<gene>
    <name evidence="2" type="ORF">NDU88_002908</name>
</gene>
<proteinExistence type="predicted"/>
<organism evidence="2 3">
    <name type="scientific">Pleurodeles waltl</name>
    <name type="common">Iberian ribbed newt</name>
    <dbReference type="NCBI Taxonomy" id="8319"/>
    <lineage>
        <taxon>Eukaryota</taxon>
        <taxon>Metazoa</taxon>
        <taxon>Chordata</taxon>
        <taxon>Craniata</taxon>
        <taxon>Vertebrata</taxon>
        <taxon>Euteleostomi</taxon>
        <taxon>Amphibia</taxon>
        <taxon>Batrachia</taxon>
        <taxon>Caudata</taxon>
        <taxon>Salamandroidea</taxon>
        <taxon>Salamandridae</taxon>
        <taxon>Pleurodelinae</taxon>
        <taxon>Pleurodeles</taxon>
    </lineage>
</organism>
<comment type="caution">
    <text evidence="2">The sequence shown here is derived from an EMBL/GenBank/DDBJ whole genome shotgun (WGS) entry which is preliminary data.</text>
</comment>
<feature type="compositionally biased region" description="Basic and acidic residues" evidence="1">
    <location>
        <begin position="200"/>
        <end position="209"/>
    </location>
</feature>
<protein>
    <submittedName>
        <fullName evidence="2">Uncharacterized protein</fullName>
    </submittedName>
</protein>
<dbReference type="EMBL" id="JANPWB010000001">
    <property type="protein sequence ID" value="KAJ1215299.1"/>
    <property type="molecule type" value="Genomic_DNA"/>
</dbReference>
<evidence type="ECO:0000313" key="2">
    <source>
        <dbReference type="EMBL" id="KAJ1215299.1"/>
    </source>
</evidence>
<name>A0AAV7WMK6_PLEWA</name>
<dbReference type="AlphaFoldDB" id="A0AAV7WMK6"/>
<keyword evidence="3" id="KW-1185">Reference proteome</keyword>
<reference evidence="2" key="1">
    <citation type="journal article" date="2022" name="bioRxiv">
        <title>Sequencing and chromosome-scale assembly of the giantPleurodeles waltlgenome.</title>
        <authorList>
            <person name="Brown T."/>
            <person name="Elewa A."/>
            <person name="Iarovenko S."/>
            <person name="Subramanian E."/>
            <person name="Araus A.J."/>
            <person name="Petzold A."/>
            <person name="Susuki M."/>
            <person name="Suzuki K.-i.T."/>
            <person name="Hayashi T."/>
            <person name="Toyoda A."/>
            <person name="Oliveira C."/>
            <person name="Osipova E."/>
            <person name="Leigh N.D."/>
            <person name="Simon A."/>
            <person name="Yun M.H."/>
        </authorList>
    </citation>
    <scope>NUCLEOTIDE SEQUENCE</scope>
    <source>
        <strain evidence="2">20211129_DDA</strain>
        <tissue evidence="2">Liver</tissue>
    </source>
</reference>
<sequence>MSILIDIRQALLTLTTPPPTIGMQTTAQVVLTPALQAQGSAPHSAPAVAQAPTQDATTQALLSVVQLLSSLDTSSASVPPTARWATTDTLKNTLAELNHQISAITVVRIIGTVATGTTGSGDIPSPGVQSPIPNNVDKGKITESNTNKSGGVSLLMSAGQDTLLSQPGKRASHLAADVKEKIWKGEFVDIFSLIRAKRGEVEVKDKEGKASSSNDKNPESKRI</sequence>
<evidence type="ECO:0000313" key="3">
    <source>
        <dbReference type="Proteomes" id="UP001066276"/>
    </source>
</evidence>
<dbReference type="Proteomes" id="UP001066276">
    <property type="component" value="Chromosome 1_1"/>
</dbReference>
<feature type="region of interest" description="Disordered" evidence="1">
    <location>
        <begin position="200"/>
        <end position="223"/>
    </location>
</feature>
<accession>A0AAV7WMK6</accession>